<dbReference type="EMBL" id="JBHUFZ010000005">
    <property type="protein sequence ID" value="MFD1888915.1"/>
    <property type="molecule type" value="Genomic_DNA"/>
</dbReference>
<evidence type="ECO:0000313" key="6">
    <source>
        <dbReference type="Proteomes" id="UP001597326"/>
    </source>
</evidence>
<keyword evidence="1" id="KW-0812">Transmembrane</keyword>
<keyword evidence="1" id="KW-1133">Transmembrane helix</keyword>
<evidence type="ECO:0000259" key="4">
    <source>
        <dbReference type="Pfam" id="PF20990"/>
    </source>
</evidence>
<evidence type="ECO:0000313" key="5">
    <source>
        <dbReference type="EMBL" id="MFD1888915.1"/>
    </source>
</evidence>
<keyword evidence="6" id="KW-1185">Reference proteome</keyword>
<dbReference type="InterPro" id="IPR018702">
    <property type="entry name" value="DUF2207"/>
</dbReference>
<dbReference type="Proteomes" id="UP001597326">
    <property type="component" value="Unassembled WGS sequence"/>
</dbReference>
<dbReference type="Pfam" id="PF20990">
    <property type="entry name" value="DUF2207_C"/>
    <property type="match status" value="1"/>
</dbReference>
<evidence type="ECO:0000256" key="1">
    <source>
        <dbReference type="SAM" id="Phobius"/>
    </source>
</evidence>
<comment type="caution">
    <text evidence="5">The sequence shown here is derived from an EMBL/GenBank/DDBJ whole genome shotgun (WGS) entry which is preliminary data.</text>
</comment>
<dbReference type="RefSeq" id="WP_343875085.1">
    <property type="nucleotide sequence ID" value="NZ_BAAAIX010000028.1"/>
</dbReference>
<feature type="transmembrane region" description="Helical" evidence="1">
    <location>
        <begin position="417"/>
        <end position="437"/>
    </location>
</feature>
<feature type="domain" description="DUF2207" evidence="3">
    <location>
        <begin position="36"/>
        <end position="219"/>
    </location>
</feature>
<protein>
    <submittedName>
        <fullName evidence="5">DUF2207 domain-containing protein</fullName>
    </submittedName>
</protein>
<evidence type="ECO:0000256" key="2">
    <source>
        <dbReference type="SAM" id="SignalP"/>
    </source>
</evidence>
<dbReference type="InterPro" id="IPR048389">
    <property type="entry name" value="YciQ-like_C"/>
</dbReference>
<feature type="domain" description="Predicted membrane protein YciQ-like C-terminal" evidence="4">
    <location>
        <begin position="308"/>
        <end position="522"/>
    </location>
</feature>
<reference evidence="6" key="1">
    <citation type="journal article" date="2019" name="Int. J. Syst. Evol. Microbiol.">
        <title>The Global Catalogue of Microorganisms (GCM) 10K type strain sequencing project: providing services to taxonomists for standard genome sequencing and annotation.</title>
        <authorList>
            <consortium name="The Broad Institute Genomics Platform"/>
            <consortium name="The Broad Institute Genome Sequencing Center for Infectious Disease"/>
            <person name="Wu L."/>
            <person name="Ma J."/>
        </authorList>
    </citation>
    <scope>NUCLEOTIDE SEQUENCE [LARGE SCALE GENOMIC DNA]</scope>
    <source>
        <strain evidence="6">CAIM 431</strain>
    </source>
</reference>
<accession>A0ABW4RSV6</accession>
<keyword evidence="2" id="KW-0732">Signal</keyword>
<evidence type="ECO:0000259" key="3">
    <source>
        <dbReference type="Pfam" id="PF09972"/>
    </source>
</evidence>
<keyword evidence="1" id="KW-0472">Membrane</keyword>
<feature type="chain" id="PRO_5047266265" evidence="2">
    <location>
        <begin position="31"/>
        <end position="607"/>
    </location>
</feature>
<name>A0ABW4RSV6_9ACTN</name>
<dbReference type="Pfam" id="PF09972">
    <property type="entry name" value="DUF2207"/>
    <property type="match status" value="1"/>
</dbReference>
<organism evidence="5 6">
    <name type="scientific">Luteococcus peritonei</name>
    <dbReference type="NCBI Taxonomy" id="88874"/>
    <lineage>
        <taxon>Bacteria</taxon>
        <taxon>Bacillati</taxon>
        <taxon>Actinomycetota</taxon>
        <taxon>Actinomycetes</taxon>
        <taxon>Propionibacteriales</taxon>
        <taxon>Propionibacteriaceae</taxon>
        <taxon>Luteococcus</taxon>
    </lineage>
</organism>
<feature type="transmembrane region" description="Helical" evidence="1">
    <location>
        <begin position="248"/>
        <end position="268"/>
    </location>
</feature>
<sequence length="607" mass="65147">MSRARGLRLGALLGLVLAVLGLLSPQAAWAASDQVDSWKIDYAVQPTGDVRVTETLVYRFGSVGRHGITRSFVTREKWDDRSDAVYQITDIRVSSPDAPSRFTTQTDTDGRNAYLTVRVGSPTETVRVPTASYTLSYTVKGAMRSSQDYDEFYWDALSGETPLVRNIQVSATVPGGVKDVDCNVGVPPTRDDCTSFRVNGRTGEYRQSVKQAGEVMTIGARIAKGQVSVTQPDLVTRADRTEQLVQQAGLGAGALSLVLSPLLGWRYWRRKGRDLRYVGLPPGVLPAQGQSVAEKPTGRIEIPVAFSPPQISVAEAGLLVDGAIDTKETTATLVDLAVRGAVKLASEPGATRVRLVDFSKATEPHEQVLLQRLFAYTGGGEVELASQGSMLSAHEALVTSVRNQVARRRWFTRGTGAAGAGFGCSGLLMLAFAWFFFGGTSGMILWLALPLVPVILTSMVVRSKMQRGQRTGLGRAYADQVEGFRHYLATAEADQLRFEEGEDIFSRYLPWAIAFGLAERWADLCAQLVRMGRLSAEPPVWYYGPYNYWNFYVFNDSLSTIDHAASPAPPPPTSIGSSGSGFGGGSSFGGGGGFAGGGGGGGGVGSW</sequence>
<gene>
    <name evidence="5" type="ORF">ACFSCS_01785</name>
</gene>
<feature type="signal peptide" evidence="2">
    <location>
        <begin position="1"/>
        <end position="30"/>
    </location>
</feature>
<proteinExistence type="predicted"/>
<feature type="transmembrane region" description="Helical" evidence="1">
    <location>
        <begin position="443"/>
        <end position="461"/>
    </location>
</feature>